<comment type="caution">
    <text evidence="1">The sequence shown here is derived from an EMBL/GenBank/DDBJ whole genome shotgun (WGS) entry which is preliminary data.</text>
</comment>
<dbReference type="AlphaFoldDB" id="A0A6L3T2E5"/>
<name>A0A6L3T2E5_9HYPH</name>
<proteinExistence type="predicted"/>
<dbReference type="RefSeq" id="WP_150997541.1">
    <property type="nucleotide sequence ID" value="NZ_BPQY01000359.1"/>
</dbReference>
<evidence type="ECO:0000313" key="2">
    <source>
        <dbReference type="Proteomes" id="UP000474159"/>
    </source>
</evidence>
<evidence type="ECO:0000313" key="1">
    <source>
        <dbReference type="EMBL" id="KAB1080900.1"/>
    </source>
</evidence>
<dbReference type="EMBL" id="VZZK01000003">
    <property type="protein sequence ID" value="KAB1080900.1"/>
    <property type="molecule type" value="Genomic_DNA"/>
</dbReference>
<reference evidence="1 2" key="1">
    <citation type="submission" date="2019-09" db="EMBL/GenBank/DDBJ databases">
        <title>YIM 48816 draft genome.</title>
        <authorList>
            <person name="Jiang L."/>
        </authorList>
    </citation>
    <scope>NUCLEOTIDE SEQUENCE [LARGE SCALE GENOMIC DNA]</scope>
    <source>
        <strain evidence="1 2">YIM 48816</strain>
    </source>
</reference>
<keyword evidence="2" id="KW-1185">Reference proteome</keyword>
<accession>A0A6L3T2E5</accession>
<protein>
    <submittedName>
        <fullName evidence="1">Uncharacterized protein</fullName>
    </submittedName>
</protein>
<sequence>MPMKAAWVMSDSDTFELLNAIDDRLTSARPNHQQRDTLVRLRSLLEDDFNSTSGGLLSADPGNGSA</sequence>
<dbReference type="Proteomes" id="UP000474159">
    <property type="component" value="Unassembled WGS sequence"/>
</dbReference>
<gene>
    <name evidence="1" type="ORF">F6X53_04225</name>
</gene>
<organism evidence="1 2">
    <name type="scientific">Methylobacterium soli</name>
    <dbReference type="NCBI Taxonomy" id="553447"/>
    <lineage>
        <taxon>Bacteria</taxon>
        <taxon>Pseudomonadati</taxon>
        <taxon>Pseudomonadota</taxon>
        <taxon>Alphaproteobacteria</taxon>
        <taxon>Hyphomicrobiales</taxon>
        <taxon>Methylobacteriaceae</taxon>
        <taxon>Methylobacterium</taxon>
    </lineage>
</organism>